<evidence type="ECO:0000259" key="14">
    <source>
        <dbReference type="Pfam" id="PF02867"/>
    </source>
</evidence>
<dbReference type="InterPro" id="IPR000788">
    <property type="entry name" value="RNR_lg_C"/>
</dbReference>
<evidence type="ECO:0000313" key="17">
    <source>
        <dbReference type="Proteomes" id="UP000754563"/>
    </source>
</evidence>
<keyword evidence="5 13" id="KW-0846">Cobalamin</keyword>
<keyword evidence="10 13" id="KW-0170">Cobalt</keyword>
<dbReference type="InterPro" id="IPR029072">
    <property type="entry name" value="YebC-like"/>
</dbReference>
<dbReference type="InterPro" id="IPR050862">
    <property type="entry name" value="RdRp_reductase_class-2"/>
</dbReference>
<comment type="caution">
    <text evidence="16">The sequence shown here is derived from an EMBL/GenBank/DDBJ whole genome shotgun (WGS) entry which is preliminary data.</text>
</comment>
<dbReference type="GO" id="GO:0071897">
    <property type="term" value="P:DNA biosynthetic process"/>
    <property type="evidence" value="ECO:0007669"/>
    <property type="project" value="UniProtKB-KW"/>
</dbReference>
<evidence type="ECO:0000256" key="13">
    <source>
        <dbReference type="RuleBase" id="RU364064"/>
    </source>
</evidence>
<feature type="domain" description="Ribonucleotide reductase large subunit C-terminal" evidence="14">
    <location>
        <begin position="606"/>
        <end position="720"/>
    </location>
</feature>
<feature type="domain" description="TSCPD" evidence="15">
    <location>
        <begin position="782"/>
        <end position="882"/>
    </location>
</feature>
<keyword evidence="8 13" id="KW-0560">Oxidoreductase</keyword>
<dbReference type="PRINTS" id="PR01183">
    <property type="entry name" value="RIBORDTASEM1"/>
</dbReference>
<gene>
    <name evidence="16" type="ORF">KC717_05060</name>
</gene>
<evidence type="ECO:0000256" key="9">
    <source>
        <dbReference type="ARBA" id="ARBA00023157"/>
    </source>
</evidence>
<dbReference type="InterPro" id="IPR024434">
    <property type="entry name" value="TSCPD_dom"/>
</dbReference>
<evidence type="ECO:0000256" key="3">
    <source>
        <dbReference type="ARBA" id="ARBA00012274"/>
    </source>
</evidence>
<dbReference type="Proteomes" id="UP000754563">
    <property type="component" value="Unassembled WGS sequence"/>
</dbReference>
<comment type="similarity">
    <text evidence="2 13">Belongs to the ribonucleoside diphosphate reductase class-2 family.</text>
</comment>
<keyword evidence="6 13" id="KW-0237">DNA synthesis</keyword>
<dbReference type="SUPFAM" id="SSF51998">
    <property type="entry name" value="PFL-like glycyl radical enzymes"/>
    <property type="match status" value="1"/>
</dbReference>
<dbReference type="Pfam" id="PF02867">
    <property type="entry name" value="Ribonuc_red_lgC"/>
    <property type="match status" value="2"/>
</dbReference>
<evidence type="ECO:0000256" key="12">
    <source>
        <dbReference type="ARBA" id="ARBA00047754"/>
    </source>
</evidence>
<dbReference type="Gene3D" id="3.20.70.20">
    <property type="match status" value="2"/>
</dbReference>
<evidence type="ECO:0000256" key="11">
    <source>
        <dbReference type="ARBA" id="ARBA00025437"/>
    </source>
</evidence>
<evidence type="ECO:0000256" key="10">
    <source>
        <dbReference type="ARBA" id="ARBA00023285"/>
    </source>
</evidence>
<keyword evidence="9" id="KW-1015">Disulfide bond</keyword>
<keyword evidence="7 13" id="KW-0547">Nucleotide-binding</keyword>
<proteinExistence type="inferred from homology"/>
<dbReference type="EMBL" id="JAGQLH010000064">
    <property type="protein sequence ID" value="MCA9385988.1"/>
    <property type="molecule type" value="Genomic_DNA"/>
</dbReference>
<evidence type="ECO:0000256" key="6">
    <source>
        <dbReference type="ARBA" id="ARBA00022634"/>
    </source>
</evidence>
<dbReference type="PANTHER" id="PTHR43371:SF1">
    <property type="entry name" value="RIBONUCLEOSIDE-DIPHOSPHATE REDUCTASE"/>
    <property type="match status" value="1"/>
</dbReference>
<feature type="non-terminal residue" evidence="16">
    <location>
        <position position="1"/>
    </location>
</feature>
<reference evidence="16" key="2">
    <citation type="journal article" date="2021" name="Microbiome">
        <title>Successional dynamics and alternative stable states in a saline activated sludge microbial community over 9 years.</title>
        <authorList>
            <person name="Wang Y."/>
            <person name="Ye J."/>
            <person name="Ju F."/>
            <person name="Liu L."/>
            <person name="Boyd J.A."/>
            <person name="Deng Y."/>
            <person name="Parks D.H."/>
            <person name="Jiang X."/>
            <person name="Yin X."/>
            <person name="Woodcroft B.J."/>
            <person name="Tyson G.W."/>
            <person name="Hugenholtz P."/>
            <person name="Polz M.F."/>
            <person name="Zhang T."/>
        </authorList>
    </citation>
    <scope>NUCLEOTIDE SEQUENCE</scope>
    <source>
        <strain evidence="16">HKST-UBA11</strain>
    </source>
</reference>
<feature type="domain" description="Ribonucleotide reductase large subunit C-terminal" evidence="14">
    <location>
        <begin position="9"/>
        <end position="561"/>
    </location>
</feature>
<dbReference type="CDD" id="cd02888">
    <property type="entry name" value="RNR_II_dimer"/>
    <property type="match status" value="1"/>
</dbReference>
<evidence type="ECO:0000256" key="7">
    <source>
        <dbReference type="ARBA" id="ARBA00022741"/>
    </source>
</evidence>
<evidence type="ECO:0000256" key="8">
    <source>
        <dbReference type="ARBA" id="ARBA00023002"/>
    </source>
</evidence>
<dbReference type="GO" id="GO:0031419">
    <property type="term" value="F:cobalamin binding"/>
    <property type="evidence" value="ECO:0007669"/>
    <property type="project" value="UniProtKB-KW"/>
</dbReference>
<evidence type="ECO:0000256" key="4">
    <source>
        <dbReference type="ARBA" id="ARBA00014409"/>
    </source>
</evidence>
<evidence type="ECO:0000256" key="5">
    <source>
        <dbReference type="ARBA" id="ARBA00022628"/>
    </source>
</evidence>
<comment type="function">
    <text evidence="11 13">Catalyzes the reduction of ribonucleotides to deoxyribonucleotides. May function to provide a pool of deoxyribonucleotide precursors for DNA repair during oxygen limitation and/or for immediate growth after restoration of oxygen.</text>
</comment>
<dbReference type="InterPro" id="IPR013344">
    <property type="entry name" value="RNR_NrdJ/NrdZ"/>
</dbReference>
<dbReference type="GO" id="GO:0004748">
    <property type="term" value="F:ribonucleoside-diphosphate reductase activity, thioredoxin disulfide as acceptor"/>
    <property type="evidence" value="ECO:0007669"/>
    <property type="project" value="UniProtKB-EC"/>
</dbReference>
<dbReference type="AlphaFoldDB" id="A0A955L8G2"/>
<evidence type="ECO:0000256" key="2">
    <source>
        <dbReference type="ARBA" id="ARBA00007405"/>
    </source>
</evidence>
<dbReference type="NCBIfam" id="TIGR02504">
    <property type="entry name" value="NrdJ_Z"/>
    <property type="match status" value="1"/>
</dbReference>
<comment type="cofactor">
    <cofactor evidence="1 13">
        <name>adenosylcob(III)alamin</name>
        <dbReference type="ChEBI" id="CHEBI:18408"/>
    </cofactor>
</comment>
<protein>
    <recommendedName>
        <fullName evidence="4 13">Vitamin B12-dependent ribonucleotide reductase</fullName>
        <ecNumber evidence="3 13">1.17.4.1</ecNumber>
    </recommendedName>
</protein>
<comment type="catalytic activity">
    <reaction evidence="12 13">
        <text>a 2'-deoxyribonucleoside 5'-diphosphate + [thioredoxin]-disulfide + H2O = a ribonucleoside 5'-diphosphate + [thioredoxin]-dithiol</text>
        <dbReference type="Rhea" id="RHEA:23252"/>
        <dbReference type="Rhea" id="RHEA-COMP:10698"/>
        <dbReference type="Rhea" id="RHEA-COMP:10700"/>
        <dbReference type="ChEBI" id="CHEBI:15377"/>
        <dbReference type="ChEBI" id="CHEBI:29950"/>
        <dbReference type="ChEBI" id="CHEBI:50058"/>
        <dbReference type="ChEBI" id="CHEBI:57930"/>
        <dbReference type="ChEBI" id="CHEBI:73316"/>
        <dbReference type="EC" id="1.17.4.1"/>
    </reaction>
</comment>
<sequence>AYTHPQPHACFIQNVDDDLVNEGGIFDLVTKEARLFKYGSGTGTNFSKVRGKGEPLAGGGASSGLMSFLKVLDSAAGSIKSGGTTRRAAKMVILDVDHPEIEEFISWKVKEEQKVAALVTGSFINHKYLKDIMVSAEENGLEPEKNPDLKKKIAEAKRMFVPLNLVKRVLMMVENGVPSSEFTFERYDTDFRSEAYYTVDGQNSNNSVRVTNEFLEAVERDKDWNLINRVDDEVNKTIKARDLWDQISNAAWMCADPGIQYHTTVNEWHTCPQDGEIRGSNPCSEYMFLDETACNLYQINLGKFYDDEKQEFDRDAFQHCVRLSTIILEVSVLMSQLPSKTMAEGTSKYRTLGLGFANAGSLLMRMGLAYDSEEGAAMTGSITAIMTGESYATSAEMAAVKDPFVRYEANKDDMLRVMRNHRRAAYNVKNSEYEGLTIFPQGLDDKKVSSDMVEFAQKSWDAALKLGEKYGYRNAQASCLAPTGTTGLVMDCDTTGLEPDFALVKFKKLVGGGYFKIINQSIEPALRKLGYTDKQIDAIIKYAVGHQTLENAPYINHDVLEEKGFTADQIEQIEVALPNTFEIKYAFTKWTLGEEFCKDVLGLTADQLNDNNLNILAEIGFSEEEIEKANEYVCGTMTIEGAPYLRDEHLPVFDCANKCGAIGTRYISVQGHIRQMAAAQPFLSGAISKTINMPEEVDMHEVKDAYMTSWKSMIKANALYRDGSKLSQPLNTSAAEGDDVYAKLFRFEADDLMAEASLTPERVSEAAQKIANQPIRKKLPIERHSITHKFEVGGHKGFITVGLYENGTPGEIFVQMNKQGSTLAGIMDAWATSVSFSLQYGVPLEEIIRKLVFMRFEPAGMTKNPEIPMAQSIMDYIGRWLAVRFLDKEGAKQYHNEMLVDKSYESGTNKRILIPFINGKGHTEIRTEEIEHMLHEEIEKGLQSNQQVVEHVSSVTQKTTTTSQETKVELEFQREQQQLAMKQNNDDAPLCAECGSITVRNGACYKCTDCGSTTGCS</sequence>
<name>A0A955L8G2_9BACT</name>
<evidence type="ECO:0000259" key="15">
    <source>
        <dbReference type="Pfam" id="PF12637"/>
    </source>
</evidence>
<dbReference type="PANTHER" id="PTHR43371">
    <property type="entry name" value="VITAMIN B12-DEPENDENT RIBONUCLEOTIDE REDUCTASE"/>
    <property type="match status" value="1"/>
</dbReference>
<dbReference type="GO" id="GO:0000166">
    <property type="term" value="F:nucleotide binding"/>
    <property type="evidence" value="ECO:0007669"/>
    <property type="project" value="UniProtKB-KW"/>
</dbReference>
<accession>A0A955L8G2</accession>
<evidence type="ECO:0000256" key="1">
    <source>
        <dbReference type="ARBA" id="ARBA00001922"/>
    </source>
</evidence>
<dbReference type="SUPFAM" id="SSF75625">
    <property type="entry name" value="YebC-like"/>
    <property type="match status" value="1"/>
</dbReference>
<dbReference type="Pfam" id="PF12637">
    <property type="entry name" value="TSCPD"/>
    <property type="match status" value="1"/>
</dbReference>
<reference evidence="16" key="1">
    <citation type="submission" date="2020-04" db="EMBL/GenBank/DDBJ databases">
        <authorList>
            <person name="Zhang T."/>
        </authorList>
    </citation>
    <scope>NUCLEOTIDE SEQUENCE</scope>
    <source>
        <strain evidence="16">HKST-UBA11</strain>
    </source>
</reference>
<dbReference type="EC" id="1.17.4.1" evidence="3 13"/>
<organism evidence="16 17">
    <name type="scientific">Candidatus Dojkabacteria bacterium</name>
    <dbReference type="NCBI Taxonomy" id="2099670"/>
    <lineage>
        <taxon>Bacteria</taxon>
        <taxon>Candidatus Dojkabacteria</taxon>
    </lineage>
</organism>
<evidence type="ECO:0000313" key="16">
    <source>
        <dbReference type="EMBL" id="MCA9385988.1"/>
    </source>
</evidence>